<reference evidence="2" key="2">
    <citation type="submission" date="2015-08" db="UniProtKB">
        <authorList>
            <consortium name="WormBaseParasite"/>
        </authorList>
    </citation>
    <scope>IDENTIFICATION</scope>
</reference>
<protein>
    <submittedName>
        <fullName evidence="2">Histone-lysine N-methyltransferase SETMAR</fullName>
    </submittedName>
</protein>
<evidence type="ECO:0000313" key="2">
    <source>
        <dbReference type="WBParaSite" id="SVE_0264300.1"/>
    </source>
</evidence>
<dbReference type="AlphaFoldDB" id="A0A0K0F1G8"/>
<dbReference type="GO" id="GO:0015074">
    <property type="term" value="P:DNA integration"/>
    <property type="evidence" value="ECO:0007669"/>
    <property type="project" value="TreeGrafter"/>
</dbReference>
<dbReference type="GO" id="GO:0031297">
    <property type="term" value="P:replication fork processing"/>
    <property type="evidence" value="ECO:0007669"/>
    <property type="project" value="TreeGrafter"/>
</dbReference>
<keyword evidence="1" id="KW-1185">Reference proteome</keyword>
<proteinExistence type="predicted"/>
<dbReference type="GO" id="GO:0000014">
    <property type="term" value="F:single-stranded DNA endodeoxyribonuclease activity"/>
    <property type="evidence" value="ECO:0007669"/>
    <property type="project" value="TreeGrafter"/>
</dbReference>
<sequence length="101" mass="11918">MHQKMPALVDRKGSIFLHDNEEPRETLSHPAYSPNLALRDFHFFKHLDNFLTEKIFRDDENIKTAFEAFTESKTLDFYVKGTNKLISTLQKCVDPDSFYFE</sequence>
<dbReference type="GO" id="GO:0005634">
    <property type="term" value="C:nucleus"/>
    <property type="evidence" value="ECO:0007669"/>
    <property type="project" value="TreeGrafter"/>
</dbReference>
<dbReference type="GO" id="GO:0046975">
    <property type="term" value="F:histone H3K36 methyltransferase activity"/>
    <property type="evidence" value="ECO:0007669"/>
    <property type="project" value="TreeGrafter"/>
</dbReference>
<dbReference type="InterPro" id="IPR036397">
    <property type="entry name" value="RNaseH_sf"/>
</dbReference>
<dbReference type="WBParaSite" id="SVE_0264300.1">
    <property type="protein sequence ID" value="SVE_0264300.1"/>
    <property type="gene ID" value="SVE_0264300"/>
</dbReference>
<dbReference type="GO" id="GO:0003697">
    <property type="term" value="F:single-stranded DNA binding"/>
    <property type="evidence" value="ECO:0007669"/>
    <property type="project" value="TreeGrafter"/>
</dbReference>
<reference evidence="1" key="1">
    <citation type="submission" date="2014-07" db="EMBL/GenBank/DDBJ databases">
        <authorList>
            <person name="Martin A.A"/>
            <person name="De Silva N."/>
        </authorList>
    </citation>
    <scope>NUCLEOTIDE SEQUENCE</scope>
</reference>
<name>A0A0K0F1G8_STRVS</name>
<dbReference type="GO" id="GO:0000793">
    <property type="term" value="C:condensed chromosome"/>
    <property type="evidence" value="ECO:0007669"/>
    <property type="project" value="TreeGrafter"/>
</dbReference>
<dbReference type="GO" id="GO:0006303">
    <property type="term" value="P:double-strand break repair via nonhomologous end joining"/>
    <property type="evidence" value="ECO:0007669"/>
    <property type="project" value="TreeGrafter"/>
</dbReference>
<dbReference type="PANTHER" id="PTHR46060">
    <property type="entry name" value="MARINER MOS1 TRANSPOSASE-LIKE PROTEIN"/>
    <property type="match status" value="1"/>
</dbReference>
<accession>A0A0K0F1G8</accession>
<organism evidence="1 2">
    <name type="scientific">Strongyloides venezuelensis</name>
    <name type="common">Threadworm</name>
    <dbReference type="NCBI Taxonomy" id="75913"/>
    <lineage>
        <taxon>Eukaryota</taxon>
        <taxon>Metazoa</taxon>
        <taxon>Ecdysozoa</taxon>
        <taxon>Nematoda</taxon>
        <taxon>Chromadorea</taxon>
        <taxon>Rhabditida</taxon>
        <taxon>Tylenchina</taxon>
        <taxon>Panagrolaimomorpha</taxon>
        <taxon>Strongyloidoidea</taxon>
        <taxon>Strongyloididae</taxon>
        <taxon>Strongyloides</taxon>
    </lineage>
</organism>
<evidence type="ECO:0000313" key="1">
    <source>
        <dbReference type="Proteomes" id="UP000035680"/>
    </source>
</evidence>
<dbReference type="Proteomes" id="UP000035680">
    <property type="component" value="Unassembled WGS sequence"/>
</dbReference>
<dbReference type="STRING" id="75913.A0A0K0F1G8"/>
<dbReference type="PANTHER" id="PTHR46060:SF2">
    <property type="entry name" value="HISTONE-LYSINE N-METHYLTRANSFERASE SETMAR"/>
    <property type="match status" value="1"/>
</dbReference>
<dbReference type="GO" id="GO:0003690">
    <property type="term" value="F:double-stranded DNA binding"/>
    <property type="evidence" value="ECO:0007669"/>
    <property type="project" value="TreeGrafter"/>
</dbReference>
<dbReference type="Gene3D" id="3.30.420.10">
    <property type="entry name" value="Ribonuclease H-like superfamily/Ribonuclease H"/>
    <property type="match status" value="1"/>
</dbReference>
<dbReference type="GO" id="GO:0000729">
    <property type="term" value="P:DNA double-strand break processing"/>
    <property type="evidence" value="ECO:0007669"/>
    <property type="project" value="TreeGrafter"/>
</dbReference>
<dbReference type="GO" id="GO:0042800">
    <property type="term" value="F:histone H3K4 methyltransferase activity"/>
    <property type="evidence" value="ECO:0007669"/>
    <property type="project" value="TreeGrafter"/>
</dbReference>
<dbReference type="InterPro" id="IPR052709">
    <property type="entry name" value="Transposase-MT_Hybrid"/>
</dbReference>
<dbReference type="GO" id="GO:0035861">
    <property type="term" value="C:site of double-strand break"/>
    <property type="evidence" value="ECO:0007669"/>
    <property type="project" value="TreeGrafter"/>
</dbReference>
<dbReference type="GO" id="GO:0044547">
    <property type="term" value="F:DNA topoisomerase binding"/>
    <property type="evidence" value="ECO:0007669"/>
    <property type="project" value="TreeGrafter"/>
</dbReference>
<dbReference type="GO" id="GO:0044774">
    <property type="term" value="P:mitotic DNA integrity checkpoint signaling"/>
    <property type="evidence" value="ECO:0007669"/>
    <property type="project" value="TreeGrafter"/>
</dbReference>